<dbReference type="PANTHER" id="PTHR46188:SF1">
    <property type="entry name" value="BOLA-LIKE PROTEIN 3"/>
    <property type="match status" value="1"/>
</dbReference>
<sequence>MFQITRRCAKLFSTNCTALRKYADSSNVATLKGGENILYLSLQKKFPQAKEIKIKDISGGCGAIFEVFISTSEFKGMSMVKQHQLINEVLKDQIKSMHGIRIHTEIPVENNKSN</sequence>
<proteinExistence type="inferred from homology"/>
<evidence type="ECO:0000313" key="3">
    <source>
        <dbReference type="EMBL" id="KAF0769263.1"/>
    </source>
</evidence>
<dbReference type="PANTHER" id="PTHR46188">
    <property type="entry name" value="BOLA-LIKE PROTEIN 3"/>
    <property type="match status" value="1"/>
</dbReference>
<dbReference type="Proteomes" id="UP000478052">
    <property type="component" value="Unassembled WGS sequence"/>
</dbReference>
<dbReference type="SUPFAM" id="SSF82657">
    <property type="entry name" value="BolA-like"/>
    <property type="match status" value="1"/>
</dbReference>
<accession>A0A6G0ZF32</accession>
<evidence type="ECO:0000256" key="1">
    <source>
        <dbReference type="ARBA" id="ARBA00005578"/>
    </source>
</evidence>
<protein>
    <submittedName>
        <fullName evidence="3">BolA-like protein 3</fullName>
    </submittedName>
</protein>
<dbReference type="InterPro" id="IPR052275">
    <property type="entry name" value="Mt_Fe-S_assembly_factor"/>
</dbReference>
<dbReference type="AlphaFoldDB" id="A0A6G0ZF32"/>
<dbReference type="InterPro" id="IPR036065">
    <property type="entry name" value="BolA-like_sf"/>
</dbReference>
<comment type="caution">
    <text evidence="3">The sequence shown here is derived from an EMBL/GenBank/DDBJ whole genome shotgun (WGS) entry which is preliminary data.</text>
</comment>
<evidence type="ECO:0000256" key="2">
    <source>
        <dbReference type="RuleBase" id="RU003860"/>
    </source>
</evidence>
<reference evidence="3 4" key="1">
    <citation type="submission" date="2019-08" db="EMBL/GenBank/DDBJ databases">
        <title>Whole genome of Aphis craccivora.</title>
        <authorList>
            <person name="Voronova N.V."/>
            <person name="Shulinski R.S."/>
            <person name="Bandarenka Y.V."/>
            <person name="Zhorov D.G."/>
            <person name="Warner D."/>
        </authorList>
    </citation>
    <scope>NUCLEOTIDE SEQUENCE [LARGE SCALE GENOMIC DNA]</scope>
    <source>
        <strain evidence="3">180601</strain>
        <tissue evidence="3">Whole Body</tissue>
    </source>
</reference>
<organism evidence="3 4">
    <name type="scientific">Aphis craccivora</name>
    <name type="common">Cowpea aphid</name>
    <dbReference type="NCBI Taxonomy" id="307492"/>
    <lineage>
        <taxon>Eukaryota</taxon>
        <taxon>Metazoa</taxon>
        <taxon>Ecdysozoa</taxon>
        <taxon>Arthropoda</taxon>
        <taxon>Hexapoda</taxon>
        <taxon>Insecta</taxon>
        <taxon>Pterygota</taxon>
        <taxon>Neoptera</taxon>
        <taxon>Paraneoptera</taxon>
        <taxon>Hemiptera</taxon>
        <taxon>Sternorrhyncha</taxon>
        <taxon>Aphidomorpha</taxon>
        <taxon>Aphidoidea</taxon>
        <taxon>Aphididae</taxon>
        <taxon>Aphidini</taxon>
        <taxon>Aphis</taxon>
        <taxon>Aphis</taxon>
    </lineage>
</organism>
<comment type="similarity">
    <text evidence="1 2">Belongs to the BolA/IbaG family.</text>
</comment>
<gene>
    <name evidence="3" type="ORF">FWK35_00003362</name>
</gene>
<dbReference type="OrthoDB" id="203381at2759"/>
<dbReference type="EMBL" id="VUJU01000623">
    <property type="protein sequence ID" value="KAF0769263.1"/>
    <property type="molecule type" value="Genomic_DNA"/>
</dbReference>
<dbReference type="GO" id="GO:0005759">
    <property type="term" value="C:mitochondrial matrix"/>
    <property type="evidence" value="ECO:0007669"/>
    <property type="project" value="TreeGrafter"/>
</dbReference>
<dbReference type="Pfam" id="PF01722">
    <property type="entry name" value="BolA"/>
    <property type="match status" value="1"/>
</dbReference>
<name>A0A6G0ZF32_APHCR</name>
<keyword evidence="4" id="KW-1185">Reference proteome</keyword>
<dbReference type="InterPro" id="IPR002634">
    <property type="entry name" value="BolA"/>
</dbReference>
<dbReference type="Gene3D" id="3.30.300.90">
    <property type="entry name" value="BolA-like"/>
    <property type="match status" value="1"/>
</dbReference>
<evidence type="ECO:0000313" key="4">
    <source>
        <dbReference type="Proteomes" id="UP000478052"/>
    </source>
</evidence>